<evidence type="ECO:0000256" key="15">
    <source>
        <dbReference type="ARBA" id="ARBA00023242"/>
    </source>
</evidence>
<evidence type="ECO:0000256" key="2">
    <source>
        <dbReference type="ARBA" id="ARBA00004126"/>
    </source>
</evidence>
<comment type="subcellular location">
    <subcellularLocation>
        <location evidence="2">Nucleus membrane</location>
    </subcellularLocation>
    <subcellularLocation>
        <location evidence="3">Nucleus</location>
        <location evidence="3">Nuclear pore complex</location>
    </subcellularLocation>
</comment>
<keyword evidence="10" id="KW-0653">Protein transport</keyword>
<dbReference type="GO" id="GO:0017056">
    <property type="term" value="F:structural constituent of nuclear pore"/>
    <property type="evidence" value="ECO:0007669"/>
    <property type="project" value="TreeGrafter"/>
</dbReference>
<dbReference type="GO" id="GO:0003677">
    <property type="term" value="F:DNA binding"/>
    <property type="evidence" value="ECO:0007669"/>
    <property type="project" value="UniProtKB-KW"/>
</dbReference>
<evidence type="ECO:0000256" key="20">
    <source>
        <dbReference type="PROSITE-ProRule" id="PRU00322"/>
    </source>
</evidence>
<comment type="similarity">
    <text evidence="16">Belongs to the NUP153 family.</text>
</comment>
<gene>
    <name evidence="23" type="ORF">ONE63_001540</name>
</gene>
<feature type="region of interest" description="Disordered" evidence="21">
    <location>
        <begin position="818"/>
        <end position="875"/>
    </location>
</feature>
<dbReference type="FunFam" id="4.10.1060.10:FF:000001">
    <property type="entry name" value="Nuclear pore complex protein Nup153"/>
    <property type="match status" value="2"/>
</dbReference>
<feature type="region of interest" description="Disordered" evidence="21">
    <location>
        <begin position="41"/>
        <end position="82"/>
    </location>
</feature>
<keyword evidence="11" id="KW-0811">Translocation</keyword>
<accession>A0AAV7XEF8</accession>
<evidence type="ECO:0000256" key="11">
    <source>
        <dbReference type="ARBA" id="ARBA00023010"/>
    </source>
</evidence>
<dbReference type="InterPro" id="IPR013913">
    <property type="entry name" value="Nup153_N"/>
</dbReference>
<dbReference type="SUPFAM" id="SSF90209">
    <property type="entry name" value="Ran binding protein zinc finger-like"/>
    <property type="match status" value="4"/>
</dbReference>
<feature type="compositionally biased region" description="Low complexity" evidence="21">
    <location>
        <begin position="834"/>
        <end position="852"/>
    </location>
</feature>
<dbReference type="InterPro" id="IPR001876">
    <property type="entry name" value="Znf_RanBP2"/>
</dbReference>
<keyword evidence="13" id="KW-0906">Nuclear pore complex</keyword>
<dbReference type="GO" id="GO:0031965">
    <property type="term" value="C:nuclear membrane"/>
    <property type="evidence" value="ECO:0007669"/>
    <property type="project" value="UniProtKB-SubCell"/>
</dbReference>
<feature type="region of interest" description="Disordered" evidence="21">
    <location>
        <begin position="979"/>
        <end position="1002"/>
    </location>
</feature>
<feature type="region of interest" description="Disordered" evidence="21">
    <location>
        <begin position="1116"/>
        <end position="1145"/>
    </location>
</feature>
<evidence type="ECO:0000256" key="9">
    <source>
        <dbReference type="ARBA" id="ARBA00022833"/>
    </source>
</evidence>
<evidence type="ECO:0000256" key="19">
    <source>
        <dbReference type="ARBA" id="ARBA00079437"/>
    </source>
</evidence>
<evidence type="ECO:0000256" key="6">
    <source>
        <dbReference type="ARBA" id="ARBA00022737"/>
    </source>
</evidence>
<protein>
    <recommendedName>
        <fullName evidence="17">Nuclear pore complex protein Nup153</fullName>
    </recommendedName>
    <alternativeName>
        <fullName evidence="19">153 kDa nucleoporin</fullName>
    </alternativeName>
    <alternativeName>
        <fullName evidence="18">Nucleoporin Nup153</fullName>
    </alternativeName>
</protein>
<feature type="compositionally biased region" description="Polar residues" evidence="21">
    <location>
        <begin position="175"/>
        <end position="188"/>
    </location>
</feature>
<evidence type="ECO:0000256" key="12">
    <source>
        <dbReference type="ARBA" id="ARBA00023125"/>
    </source>
</evidence>
<evidence type="ECO:0000256" key="8">
    <source>
        <dbReference type="ARBA" id="ARBA00022816"/>
    </source>
</evidence>
<evidence type="ECO:0000256" key="17">
    <source>
        <dbReference type="ARBA" id="ARBA00068609"/>
    </source>
</evidence>
<dbReference type="Proteomes" id="UP001075354">
    <property type="component" value="Chromosome 10"/>
</dbReference>
<reference evidence="23" key="1">
    <citation type="submission" date="2022-12" db="EMBL/GenBank/DDBJ databases">
        <title>Chromosome-level genome assembly of the bean flower thrips Megalurothrips usitatus.</title>
        <authorList>
            <person name="Ma L."/>
            <person name="Liu Q."/>
            <person name="Li H."/>
            <person name="Cai W."/>
        </authorList>
    </citation>
    <scope>NUCLEOTIDE SEQUENCE</scope>
    <source>
        <strain evidence="23">Cailab_2022a</strain>
    </source>
</reference>
<dbReference type="PROSITE" id="PS50199">
    <property type="entry name" value="ZF_RANBP2_2"/>
    <property type="match status" value="4"/>
</dbReference>
<dbReference type="GO" id="GO:0008270">
    <property type="term" value="F:zinc ion binding"/>
    <property type="evidence" value="ECO:0007669"/>
    <property type="project" value="UniProtKB-KW"/>
</dbReference>
<dbReference type="GO" id="GO:0008139">
    <property type="term" value="F:nuclear localization sequence binding"/>
    <property type="evidence" value="ECO:0007669"/>
    <property type="project" value="TreeGrafter"/>
</dbReference>
<keyword evidence="12" id="KW-0238">DNA-binding</keyword>
<feature type="compositionally biased region" description="Polar residues" evidence="21">
    <location>
        <begin position="41"/>
        <end position="53"/>
    </location>
</feature>
<evidence type="ECO:0000256" key="5">
    <source>
        <dbReference type="ARBA" id="ARBA00022723"/>
    </source>
</evidence>
<organism evidence="23 24">
    <name type="scientific">Megalurothrips usitatus</name>
    <name type="common">bean blossom thrips</name>
    <dbReference type="NCBI Taxonomy" id="439358"/>
    <lineage>
        <taxon>Eukaryota</taxon>
        <taxon>Metazoa</taxon>
        <taxon>Ecdysozoa</taxon>
        <taxon>Arthropoda</taxon>
        <taxon>Hexapoda</taxon>
        <taxon>Insecta</taxon>
        <taxon>Pterygota</taxon>
        <taxon>Neoptera</taxon>
        <taxon>Paraneoptera</taxon>
        <taxon>Thysanoptera</taxon>
        <taxon>Terebrantia</taxon>
        <taxon>Thripoidea</taxon>
        <taxon>Thripidae</taxon>
        <taxon>Megalurothrips</taxon>
    </lineage>
</organism>
<keyword evidence="15" id="KW-0539">Nucleus</keyword>
<feature type="domain" description="RanBP2-type" evidence="22">
    <location>
        <begin position="617"/>
        <end position="646"/>
    </location>
</feature>
<dbReference type="PANTHER" id="PTHR23193:SF23">
    <property type="entry name" value="NUCLEAR PORE COMPLEX PROTEIN NUP153"/>
    <property type="match status" value="1"/>
</dbReference>
<feature type="region of interest" description="Disordered" evidence="21">
    <location>
        <begin position="896"/>
        <end position="945"/>
    </location>
</feature>
<feature type="compositionally biased region" description="Polar residues" evidence="21">
    <location>
        <begin position="1230"/>
        <end position="1255"/>
    </location>
</feature>
<evidence type="ECO:0000256" key="14">
    <source>
        <dbReference type="ARBA" id="ARBA00023136"/>
    </source>
</evidence>
<evidence type="ECO:0000256" key="4">
    <source>
        <dbReference type="ARBA" id="ARBA00022448"/>
    </source>
</evidence>
<keyword evidence="6" id="KW-0677">Repeat</keyword>
<keyword evidence="7 20" id="KW-0863">Zinc-finger</keyword>
<dbReference type="EMBL" id="JAPTSV010000010">
    <property type="protein sequence ID" value="KAJ1523706.1"/>
    <property type="molecule type" value="Genomic_DNA"/>
</dbReference>
<feature type="compositionally biased region" description="Low complexity" evidence="21">
    <location>
        <begin position="896"/>
        <end position="927"/>
    </location>
</feature>
<dbReference type="Pfam" id="PF08604">
    <property type="entry name" value="Nup153"/>
    <property type="match status" value="1"/>
</dbReference>
<evidence type="ECO:0000313" key="23">
    <source>
        <dbReference type="EMBL" id="KAJ1523706.1"/>
    </source>
</evidence>
<dbReference type="Pfam" id="PF00641">
    <property type="entry name" value="Zn_ribbon_RanBP"/>
    <property type="match status" value="4"/>
</dbReference>
<feature type="compositionally biased region" description="Polar residues" evidence="21">
    <location>
        <begin position="928"/>
        <end position="945"/>
    </location>
</feature>
<feature type="compositionally biased region" description="Basic and acidic residues" evidence="21">
    <location>
        <begin position="445"/>
        <end position="455"/>
    </location>
</feature>
<dbReference type="Gene3D" id="4.10.1060.10">
    <property type="entry name" value="Zinc finger, RanBP2-type"/>
    <property type="match status" value="4"/>
</dbReference>
<feature type="compositionally biased region" description="Polar residues" evidence="21">
    <location>
        <begin position="301"/>
        <end position="312"/>
    </location>
</feature>
<evidence type="ECO:0000256" key="1">
    <source>
        <dbReference type="ARBA" id="ARBA00001947"/>
    </source>
</evidence>
<dbReference type="InterPro" id="IPR036443">
    <property type="entry name" value="Znf_RanBP2_sf"/>
</dbReference>
<feature type="compositionally biased region" description="Low complexity" evidence="21">
    <location>
        <begin position="157"/>
        <end position="166"/>
    </location>
</feature>
<feature type="compositionally biased region" description="Polar residues" evidence="21">
    <location>
        <begin position="1429"/>
        <end position="1441"/>
    </location>
</feature>
<evidence type="ECO:0000259" key="22">
    <source>
        <dbReference type="PROSITE" id="PS50199"/>
    </source>
</evidence>
<dbReference type="PANTHER" id="PTHR23193">
    <property type="entry name" value="NUCLEAR PORE COMPLEX PROTEIN NUP"/>
    <property type="match status" value="1"/>
</dbReference>
<feature type="compositionally biased region" description="Polar residues" evidence="21">
    <location>
        <begin position="1117"/>
        <end position="1129"/>
    </location>
</feature>
<feature type="domain" description="RanBP2-type" evidence="22">
    <location>
        <begin position="686"/>
        <end position="715"/>
    </location>
</feature>
<evidence type="ECO:0000256" key="13">
    <source>
        <dbReference type="ARBA" id="ARBA00023132"/>
    </source>
</evidence>
<evidence type="ECO:0000256" key="21">
    <source>
        <dbReference type="SAM" id="MobiDB-lite"/>
    </source>
</evidence>
<evidence type="ECO:0000256" key="3">
    <source>
        <dbReference type="ARBA" id="ARBA00004567"/>
    </source>
</evidence>
<feature type="compositionally biased region" description="Polar residues" evidence="21">
    <location>
        <begin position="979"/>
        <end position="988"/>
    </location>
</feature>
<evidence type="ECO:0000256" key="7">
    <source>
        <dbReference type="ARBA" id="ARBA00022771"/>
    </source>
</evidence>
<feature type="compositionally biased region" description="Polar residues" evidence="21">
    <location>
        <begin position="1206"/>
        <end position="1220"/>
    </location>
</feature>
<comment type="caution">
    <text evidence="23">The sequence shown here is derived from an EMBL/GenBank/DDBJ whole genome shotgun (WGS) entry which is preliminary data.</text>
</comment>
<keyword evidence="8" id="KW-0509">mRNA transport</keyword>
<feature type="domain" description="RanBP2-type" evidence="22">
    <location>
        <begin position="788"/>
        <end position="817"/>
    </location>
</feature>
<dbReference type="GO" id="GO:0006606">
    <property type="term" value="P:protein import into nucleus"/>
    <property type="evidence" value="ECO:0007669"/>
    <property type="project" value="TreeGrafter"/>
</dbReference>
<evidence type="ECO:0000256" key="18">
    <source>
        <dbReference type="ARBA" id="ARBA00078197"/>
    </source>
</evidence>
<feature type="region of interest" description="Disordered" evidence="21">
    <location>
        <begin position="1196"/>
        <end position="1311"/>
    </location>
</feature>
<keyword evidence="14" id="KW-0472">Membrane</keyword>
<dbReference type="GO" id="GO:0051028">
    <property type="term" value="P:mRNA transport"/>
    <property type="evidence" value="ECO:0007669"/>
    <property type="project" value="UniProtKB-KW"/>
</dbReference>
<feature type="region of interest" description="Disordered" evidence="21">
    <location>
        <begin position="406"/>
        <end position="458"/>
    </location>
</feature>
<feature type="region of interest" description="Disordered" evidence="21">
    <location>
        <begin position="1169"/>
        <end position="1188"/>
    </location>
</feature>
<keyword evidence="24" id="KW-1185">Reference proteome</keyword>
<name>A0AAV7XEF8_9NEOP</name>
<dbReference type="PROSITE" id="PS01358">
    <property type="entry name" value="ZF_RANBP2_1"/>
    <property type="match status" value="4"/>
</dbReference>
<keyword evidence="9" id="KW-0862">Zinc</keyword>
<dbReference type="InterPro" id="IPR026054">
    <property type="entry name" value="Nucleoporin"/>
</dbReference>
<dbReference type="GO" id="GO:0005643">
    <property type="term" value="C:nuclear pore"/>
    <property type="evidence" value="ECO:0007669"/>
    <property type="project" value="UniProtKB-SubCell"/>
</dbReference>
<feature type="region of interest" description="Disordered" evidence="21">
    <location>
        <begin position="277"/>
        <end position="312"/>
    </location>
</feature>
<dbReference type="GO" id="GO:0006405">
    <property type="term" value="P:RNA export from nucleus"/>
    <property type="evidence" value="ECO:0007669"/>
    <property type="project" value="TreeGrafter"/>
</dbReference>
<feature type="compositionally biased region" description="Low complexity" evidence="21">
    <location>
        <begin position="866"/>
        <end position="875"/>
    </location>
</feature>
<evidence type="ECO:0000256" key="16">
    <source>
        <dbReference type="ARBA" id="ARBA00060842"/>
    </source>
</evidence>
<keyword evidence="5" id="KW-0479">Metal-binding</keyword>
<evidence type="ECO:0000256" key="10">
    <source>
        <dbReference type="ARBA" id="ARBA00022927"/>
    </source>
</evidence>
<comment type="cofactor">
    <cofactor evidence="1">
        <name>Zn(2+)</name>
        <dbReference type="ChEBI" id="CHEBI:29105"/>
    </cofactor>
</comment>
<feature type="region of interest" description="Disordered" evidence="21">
    <location>
        <begin position="144"/>
        <end position="194"/>
    </location>
</feature>
<evidence type="ECO:0000313" key="24">
    <source>
        <dbReference type="Proteomes" id="UP001075354"/>
    </source>
</evidence>
<feature type="region of interest" description="Disordered" evidence="21">
    <location>
        <begin position="551"/>
        <end position="577"/>
    </location>
</feature>
<feature type="domain" description="RanBP2-type" evidence="22">
    <location>
        <begin position="739"/>
        <end position="768"/>
    </location>
</feature>
<keyword evidence="4" id="KW-0813">Transport</keyword>
<dbReference type="SMART" id="SM00547">
    <property type="entry name" value="ZnF_RBZ"/>
    <property type="match status" value="4"/>
</dbReference>
<feature type="region of interest" description="Disordered" evidence="21">
    <location>
        <begin position="1334"/>
        <end position="1441"/>
    </location>
</feature>
<feature type="compositionally biased region" description="Basic and acidic residues" evidence="21">
    <location>
        <begin position="854"/>
        <end position="865"/>
    </location>
</feature>
<proteinExistence type="inferred from homology"/>
<dbReference type="FunFam" id="4.10.1060.10:FF:000003">
    <property type="entry name" value="E3 SUMO-protein ligase RanBP2"/>
    <property type="match status" value="1"/>
</dbReference>
<sequence length="1441" mass="148077">MSNNKPRSNRPYDPNNSFVKKVASRVSGLIPKSTSWLSTSISGWFTPTANPDQGSADREQVNDEEEHFEDALEKPPPSKRFKLSSNQQYVDTYARCQNVEGGEGSSRLVPNNFIDTSAIPGPSGLGGRSSGFVASTPAVTSVGHLETKANGDDCSESGESTSGCSSLEPQINRGVPNTQNQSRQNDSLSPRRRLLDDKLNYSYLQSSRSLYLDRSSNSRSNQTVGRRNNPSFCVNTFGAPLFGERGSVNDLILNSPFYSGRTTYGGASSASYRRSLGSASLSSSPANSEKRHAIKVKPGSAQPSEDSSMSQTAKRILATLEQFSTPILDAKRIPVAQEPVLASLGSRKRSRADDVNNTQLVLEQPNVPKRISSKPMHWAKGAPSTSQLTFSVTPDTLILKRREIAQEPAAPAAKPAQSSTTETYKLRTETDGSNSSRNNLKMRPRITDEDKKDPEMPTEVKLPEVALPISKLPTFDISVPAPKPVVNKSLPMTVSSFGSSTLSKPLPANKIPAPVTSNTSVPLTKLGSEAVTSESSPFSFSSPIRVSSATNCVKARPKANPDSPQQSDGFPGGLKPASALKTGSVMDILGKGSDDTAKNASPNANGNFSLMDKFKPAAGTWECDKCLIRNKSDVAKCVACTNPRETKSQSISNKVASEIKPAATTSSASTAVAKTESGFGAQFKMAQGLWECSACMVRNKEADTKCVSCTTPKAGSEPVKSAAAPAASFSGWGDKFKPPSNTWECSVCMVRNSSELSACQSCTTKKAEPSSASVPPVKSSWGDLLKKPEGSWTCNECMVTNKATDLKCLACTTPKPGSEGIQTNSSEAPKFSFGIPASSDGGSSAPAFSFGIPKDTKETTDKEKSSVSSSTGFKFGENKSEAPAASFSFGVPPSAASVPATSSNTATTGSSVFSASPAISSPSASAAKQLSSPAPAQSALPTPNAQPAFSFGVPASSDVKTASPPMFSSFSKPAVSAVTSQPASSSGSPLGGKRKFGDDAPSSSAVPIKFGVASNETNSVSLANPHPLGTSASSVSSTSGQVSYAASSSTTSANSASPFLSTSVTSTANGQNNLEAAKTAPANSIFSSLVSSPSSSAAPKPAVTFGLGAGAAKDESVTSTWKAQGSVASSDDPKPGQDLNGAAKPFGFGSNVSSSGMAFGSNSSSSSATFSFGSSDKTNTAGKPALTFGSPASSGGLFGSGAGKSTTNVPSFGTPNNSGFGTLASPPNPSHSFQLSNAAAPTLGQSPVPATTFSGFGQPEEKKVAFSAGPSEPKKAGFAFSAPSDEKKPFTFGSSDDAKKPTFSFNATPATTAPAQNSFQASSVFTFGSAASAATPAASNGPAKPNFSFGANQAPSFSSFNPQPPSSTTGFNFGAQAAAPTFGAVNNTAAPTPSPFDGGSTTNAFAPSTGFGFGAPSPAPPAFNFSAPTSTPGFGTQVCLT</sequence>
<feature type="compositionally biased region" description="Low complexity" evidence="21">
    <location>
        <begin position="1334"/>
        <end position="1343"/>
    </location>
</feature>